<dbReference type="PANTHER" id="PTHR11863">
    <property type="entry name" value="STEROL DESATURASE"/>
    <property type="match status" value="1"/>
</dbReference>
<feature type="transmembrane region" description="Helical" evidence="6">
    <location>
        <begin position="173"/>
        <end position="193"/>
    </location>
</feature>
<dbReference type="Pfam" id="PF04116">
    <property type="entry name" value="FA_hydroxylase"/>
    <property type="match status" value="1"/>
</dbReference>
<dbReference type="GeneID" id="30034826"/>
<dbReference type="InterPro" id="IPR050307">
    <property type="entry name" value="Sterol_Desaturase_Related"/>
</dbReference>
<evidence type="ECO:0000313" key="9">
    <source>
        <dbReference type="Proteomes" id="UP000189580"/>
    </source>
</evidence>
<dbReference type="AlphaFoldDB" id="A0A167FFQ0"/>
<dbReference type="GO" id="GO:0000248">
    <property type="term" value="F:C-5 sterol desaturase activity"/>
    <property type="evidence" value="ECO:0007669"/>
    <property type="project" value="EnsemblFungi"/>
</dbReference>
<feature type="compositionally biased region" description="Basic and acidic residues" evidence="5">
    <location>
        <begin position="385"/>
        <end position="397"/>
    </location>
</feature>
<evidence type="ECO:0000256" key="1">
    <source>
        <dbReference type="ARBA" id="ARBA00004370"/>
    </source>
</evidence>
<dbReference type="EMBL" id="CP014503">
    <property type="protein sequence ID" value="ANB15242.1"/>
    <property type="molecule type" value="Genomic_DNA"/>
</dbReference>
<evidence type="ECO:0000256" key="3">
    <source>
        <dbReference type="ARBA" id="ARBA00022989"/>
    </source>
</evidence>
<dbReference type="KEGG" id="slb:AWJ20_2868"/>
<feature type="transmembrane region" description="Helical" evidence="6">
    <location>
        <begin position="276"/>
        <end position="298"/>
    </location>
</feature>
<dbReference type="InterPro" id="IPR006694">
    <property type="entry name" value="Fatty_acid_hydroxylase"/>
</dbReference>
<evidence type="ECO:0000259" key="7">
    <source>
        <dbReference type="Pfam" id="PF04116"/>
    </source>
</evidence>
<feature type="transmembrane region" description="Helical" evidence="6">
    <location>
        <begin position="209"/>
        <end position="231"/>
    </location>
</feature>
<reference evidence="8 9" key="1">
    <citation type="submission" date="2016-02" db="EMBL/GenBank/DDBJ databases">
        <title>Complete genome sequence and transcriptome regulation of the pentose utilising yeast Sugiyamaella lignohabitans.</title>
        <authorList>
            <person name="Bellasio M."/>
            <person name="Peymann A."/>
            <person name="Valli M."/>
            <person name="Sipitzky M."/>
            <person name="Graf A."/>
            <person name="Sauer M."/>
            <person name="Marx H."/>
            <person name="Mattanovich D."/>
        </authorList>
    </citation>
    <scope>NUCLEOTIDE SEQUENCE [LARGE SCALE GENOMIC DNA]</scope>
    <source>
        <strain evidence="8 9">CBS 10342</strain>
    </source>
</reference>
<evidence type="ECO:0000313" key="8">
    <source>
        <dbReference type="EMBL" id="ANB15242.1"/>
    </source>
</evidence>
<evidence type="ECO:0000256" key="5">
    <source>
        <dbReference type="SAM" id="MobiDB-lite"/>
    </source>
</evidence>
<dbReference type="GO" id="GO:0005506">
    <property type="term" value="F:iron ion binding"/>
    <property type="evidence" value="ECO:0007669"/>
    <property type="project" value="InterPro"/>
</dbReference>
<proteinExistence type="predicted"/>
<feature type="transmembrane region" description="Helical" evidence="6">
    <location>
        <begin position="130"/>
        <end position="153"/>
    </location>
</feature>
<comment type="subcellular location">
    <subcellularLocation>
        <location evidence="1">Membrane</location>
    </subcellularLocation>
</comment>
<dbReference type="OrthoDB" id="6354873at2759"/>
<keyword evidence="9" id="KW-1185">Reference proteome</keyword>
<gene>
    <name evidence="8" type="primary">ERG3</name>
    <name evidence="8" type="ORF">AWJ20_2868</name>
</gene>
<keyword evidence="2 6" id="KW-0812">Transmembrane</keyword>
<protein>
    <submittedName>
        <fullName evidence="8">C-5 sterol desaturase</fullName>
    </submittedName>
</protein>
<dbReference type="GO" id="GO:0006696">
    <property type="term" value="P:ergosterol biosynthetic process"/>
    <property type="evidence" value="ECO:0007669"/>
    <property type="project" value="EnsemblFungi"/>
</dbReference>
<evidence type="ECO:0000256" key="4">
    <source>
        <dbReference type="ARBA" id="ARBA00023136"/>
    </source>
</evidence>
<organism evidence="8 9">
    <name type="scientific">Sugiyamaella lignohabitans</name>
    <dbReference type="NCBI Taxonomy" id="796027"/>
    <lineage>
        <taxon>Eukaryota</taxon>
        <taxon>Fungi</taxon>
        <taxon>Dikarya</taxon>
        <taxon>Ascomycota</taxon>
        <taxon>Saccharomycotina</taxon>
        <taxon>Dipodascomycetes</taxon>
        <taxon>Dipodascales</taxon>
        <taxon>Trichomonascaceae</taxon>
        <taxon>Sugiyamaella</taxon>
    </lineage>
</organism>
<feature type="region of interest" description="Disordered" evidence="5">
    <location>
        <begin position="378"/>
        <end position="397"/>
    </location>
</feature>
<sequence length="397" mass="46417">MDIVLEIFDTLVFDKAYAKVFPKDGILGKALQTNIAKAASHASQQSEVAANFYNQTVAPQVDLFVSNYVPPSVYKWAVSLGSTSMKLLPSPTGSERHVYGLQPTYYFKPTEFATQSVFARDSIFRQSFSIFLITWIFGYTLYLLVAGLSYKFVYDPANFKHPKYLKNQVRMELRQSLTSIPVMTLFTVPWFVWELRGYSKLYYDADKYGLWYIFFQFPLFLLFTDMNIYFIHRWLHSPGVYKRLHKPHHKWIVPTPFASHAFHPMDGYLQSIPYHVFPFIFPLHKIAYVVLFMIINVWTVMIHDGEYLAHDPVINGSACHTIHHLYFNYNYGQYTTLWDRLGGSYRTPDKELFNKSLKTSAETWKKQTATMESIRKEVEEDDDDRVYAGEVDQKKNQ</sequence>
<dbReference type="GO" id="GO:0005788">
    <property type="term" value="C:endoplasmic reticulum lumen"/>
    <property type="evidence" value="ECO:0007669"/>
    <property type="project" value="EnsemblFungi"/>
</dbReference>
<dbReference type="Proteomes" id="UP000189580">
    <property type="component" value="Chromosome b"/>
</dbReference>
<dbReference type="GO" id="GO:0016020">
    <property type="term" value="C:membrane"/>
    <property type="evidence" value="ECO:0007669"/>
    <property type="project" value="UniProtKB-SubCell"/>
</dbReference>
<keyword evidence="3 6" id="KW-1133">Transmembrane helix</keyword>
<feature type="domain" description="Fatty acid hydroxylase" evidence="7">
    <location>
        <begin position="218"/>
        <end position="343"/>
    </location>
</feature>
<dbReference type="RefSeq" id="XP_018737719.1">
    <property type="nucleotide sequence ID" value="XM_018879841.1"/>
</dbReference>
<evidence type="ECO:0000256" key="2">
    <source>
        <dbReference type="ARBA" id="ARBA00022692"/>
    </source>
</evidence>
<accession>A0A167FFQ0</accession>
<evidence type="ECO:0000256" key="6">
    <source>
        <dbReference type="SAM" id="Phobius"/>
    </source>
</evidence>
<keyword evidence="4 6" id="KW-0472">Membrane</keyword>
<name>A0A167FFQ0_9ASCO</name>